<dbReference type="PANTHER" id="PTHR33841">
    <property type="entry name" value="DNA METHYLTRANSFERASE YEEA-RELATED"/>
    <property type="match status" value="1"/>
</dbReference>
<proteinExistence type="predicted"/>
<evidence type="ECO:0000313" key="10">
    <source>
        <dbReference type="EMBL" id="MBL4938109.1"/>
    </source>
</evidence>
<dbReference type="Proteomes" id="UP000632377">
    <property type="component" value="Unassembled WGS sequence"/>
</dbReference>
<evidence type="ECO:0000256" key="4">
    <source>
        <dbReference type="ARBA" id="ARBA00022691"/>
    </source>
</evidence>
<dbReference type="Gene3D" id="3.40.50.150">
    <property type="entry name" value="Vaccinia Virus protein VP39"/>
    <property type="match status" value="1"/>
</dbReference>
<dbReference type="InterPro" id="IPR025931">
    <property type="entry name" value="TaqI_C"/>
</dbReference>
<comment type="catalytic activity">
    <reaction evidence="7">
        <text>a 2'-deoxyadenosine in DNA + S-adenosyl-L-methionine = an N(6)-methyl-2'-deoxyadenosine in DNA + S-adenosyl-L-homocysteine + H(+)</text>
        <dbReference type="Rhea" id="RHEA:15197"/>
        <dbReference type="Rhea" id="RHEA-COMP:12418"/>
        <dbReference type="Rhea" id="RHEA-COMP:12419"/>
        <dbReference type="ChEBI" id="CHEBI:15378"/>
        <dbReference type="ChEBI" id="CHEBI:57856"/>
        <dbReference type="ChEBI" id="CHEBI:59789"/>
        <dbReference type="ChEBI" id="CHEBI:90615"/>
        <dbReference type="ChEBI" id="CHEBI:90616"/>
        <dbReference type="EC" id="2.1.1.72"/>
    </reaction>
</comment>
<keyword evidence="4" id="KW-0949">S-adenosyl-L-methionine</keyword>
<keyword evidence="2 10" id="KW-0489">Methyltransferase</keyword>
<evidence type="ECO:0000256" key="1">
    <source>
        <dbReference type="ARBA" id="ARBA00011900"/>
    </source>
</evidence>
<comment type="caution">
    <text evidence="10">The sequence shown here is derived from an EMBL/GenBank/DDBJ whole genome shotgun (WGS) entry which is preliminary data.</text>
</comment>
<evidence type="ECO:0000313" key="11">
    <source>
        <dbReference type="Proteomes" id="UP000632377"/>
    </source>
</evidence>
<dbReference type="InterPro" id="IPR050953">
    <property type="entry name" value="N4_N6_ade-DNA_methylase"/>
</dbReference>
<dbReference type="GO" id="GO:0008168">
    <property type="term" value="F:methyltransferase activity"/>
    <property type="evidence" value="ECO:0007669"/>
    <property type="project" value="UniProtKB-KW"/>
</dbReference>
<accession>A0ABS1TFF8</accession>
<dbReference type="RefSeq" id="WP_202750839.1">
    <property type="nucleotide sequence ID" value="NZ_JAESWC010000018.1"/>
</dbReference>
<evidence type="ECO:0000259" key="9">
    <source>
        <dbReference type="Pfam" id="PF12950"/>
    </source>
</evidence>
<dbReference type="InterPro" id="IPR029063">
    <property type="entry name" value="SAM-dependent_MTases_sf"/>
</dbReference>
<name>A0ABS1TFF8_9CLOT</name>
<evidence type="ECO:0000256" key="2">
    <source>
        <dbReference type="ARBA" id="ARBA00022603"/>
    </source>
</evidence>
<reference evidence="10 11" key="1">
    <citation type="submission" date="2021-01" db="EMBL/GenBank/DDBJ databases">
        <title>Genome public.</title>
        <authorList>
            <person name="Liu C."/>
            <person name="Sun Q."/>
        </authorList>
    </citation>
    <scope>NUCLEOTIDE SEQUENCE [LARGE SCALE GENOMIC DNA]</scope>
    <source>
        <strain evidence="10 11">YIM B02515</strain>
    </source>
</reference>
<dbReference type="Pfam" id="PF12950">
    <property type="entry name" value="TaqI_C"/>
    <property type="match status" value="1"/>
</dbReference>
<keyword evidence="6" id="KW-0238">DNA-binding</keyword>
<dbReference type="SUPFAM" id="SSF53335">
    <property type="entry name" value="S-adenosyl-L-methionine-dependent methyltransferases"/>
    <property type="match status" value="1"/>
</dbReference>
<keyword evidence="5" id="KW-0680">Restriction system</keyword>
<keyword evidence="3" id="KW-0808">Transferase</keyword>
<evidence type="ECO:0000256" key="3">
    <source>
        <dbReference type="ARBA" id="ARBA00022679"/>
    </source>
</evidence>
<dbReference type="Pfam" id="PF07669">
    <property type="entry name" value="Eco57I"/>
    <property type="match status" value="1"/>
</dbReference>
<dbReference type="GO" id="GO:0032259">
    <property type="term" value="P:methylation"/>
    <property type="evidence" value="ECO:0007669"/>
    <property type="project" value="UniProtKB-KW"/>
</dbReference>
<sequence>MIEYFREKIYEIYNILLQPIDIMFKITAINKCKTDLNIGKNENFGEYYYKISFDKKLKGMVYTPIEIADYMLKNTIKAEDIIKNPYLKIVDPSCGSGNLIIPCFFYLQIIYKHNLKAINEVNNINLEEKDINEHIVKNNLFGFDIDDFALKLLIIDLYQVSQLIEIDNFKCSDFLVYSNEYKYDVFIGNPPYIGHKTISREYSINLKKIYKDLYRDKGDLSYCFFGAALNKLKKGGKLSFITSRYFLESPSGENLRKTLKEFCSIEKIVDFYGIRPFKNIGIDPVILFMTLGDNNKDIEIIKPVIKKEKEFINAVFHNKSTSYLSFQINKNILNDKGWVLREEKERNIVNKIEKKCFTTLGNICDSYQGIITGCDKAFVVNECTINEEALEKVIIKPWIKSSYINKNQIIRSDKYLIYSNLIDEENNYINCINHMQQHKSKLMERRECKNKVRLWYELQWGRNQGIFEGEKIVFPFKASSNRFSLDKGSYFSADVYCLLIKDNMPFNYEYLLKILNSSIYEYYFKSFAKKLGEDLYEYYPNNLMKLCIPTMIDISEDIDNFLYSYFELEDFEIKIIEENINI</sequence>
<feature type="domain" description="TaqI-like C-terminal specificity" evidence="9">
    <location>
        <begin position="418"/>
        <end position="546"/>
    </location>
</feature>
<evidence type="ECO:0000259" key="8">
    <source>
        <dbReference type="Pfam" id="PF07669"/>
    </source>
</evidence>
<keyword evidence="11" id="KW-1185">Reference proteome</keyword>
<evidence type="ECO:0000256" key="7">
    <source>
        <dbReference type="ARBA" id="ARBA00047942"/>
    </source>
</evidence>
<dbReference type="EMBL" id="JAESWC010000018">
    <property type="protein sequence ID" value="MBL4938109.1"/>
    <property type="molecule type" value="Genomic_DNA"/>
</dbReference>
<evidence type="ECO:0000256" key="6">
    <source>
        <dbReference type="ARBA" id="ARBA00023125"/>
    </source>
</evidence>
<protein>
    <recommendedName>
        <fullName evidence="1">site-specific DNA-methyltransferase (adenine-specific)</fullName>
        <ecNumber evidence="1">2.1.1.72</ecNumber>
    </recommendedName>
</protein>
<feature type="domain" description="Type II methyltransferase M.TaqI-like" evidence="8">
    <location>
        <begin position="166"/>
        <end position="274"/>
    </location>
</feature>
<gene>
    <name evidence="10" type="ORF">JK636_20560</name>
</gene>
<evidence type="ECO:0000256" key="5">
    <source>
        <dbReference type="ARBA" id="ARBA00022747"/>
    </source>
</evidence>
<dbReference type="PRINTS" id="PR00507">
    <property type="entry name" value="N12N6MTFRASE"/>
</dbReference>
<dbReference type="InterPro" id="IPR011639">
    <property type="entry name" value="MethylTrfase_TaqI-like_dom"/>
</dbReference>
<dbReference type="EC" id="2.1.1.72" evidence="1"/>
<organism evidence="10 11">
    <name type="scientific">Clostridium rhizosphaerae</name>
    <dbReference type="NCBI Taxonomy" id="2803861"/>
    <lineage>
        <taxon>Bacteria</taxon>
        <taxon>Bacillati</taxon>
        <taxon>Bacillota</taxon>
        <taxon>Clostridia</taxon>
        <taxon>Eubacteriales</taxon>
        <taxon>Clostridiaceae</taxon>
        <taxon>Clostridium</taxon>
    </lineage>
</organism>
<dbReference type="PANTHER" id="PTHR33841:SF6">
    <property type="entry name" value="TYPE II METHYLTRANSFERASE M.HINDII"/>
    <property type="match status" value="1"/>
</dbReference>